<organism evidence="2">
    <name type="scientific">plant metagenome</name>
    <dbReference type="NCBI Taxonomy" id="1297885"/>
    <lineage>
        <taxon>unclassified sequences</taxon>
        <taxon>metagenomes</taxon>
        <taxon>organismal metagenomes</taxon>
    </lineage>
</organism>
<name>A0A484NZG2_9ZZZZ</name>
<feature type="region of interest" description="Disordered" evidence="1">
    <location>
        <begin position="35"/>
        <end position="86"/>
    </location>
</feature>
<evidence type="ECO:0000256" key="1">
    <source>
        <dbReference type="SAM" id="MobiDB-lite"/>
    </source>
</evidence>
<proteinExistence type="predicted"/>
<sequence>MGRGHLGIRHQAELTSTISLSAACWPASAGLFLSPGRPKTKSGPLGGQQAEGVAWGSFLSPGRPKTKSGQCEGMPARRPALSYESW</sequence>
<gene>
    <name evidence="2" type="ORF">ANK1_1344</name>
    <name evidence="3" type="ORF">ANK2_1345</name>
</gene>
<dbReference type="PROSITE" id="PS51257">
    <property type="entry name" value="PROKAR_LIPOPROTEIN"/>
    <property type="match status" value="1"/>
</dbReference>
<dbReference type="EMBL" id="CAADIF010000007">
    <property type="protein sequence ID" value="VFR71544.1"/>
    <property type="molecule type" value="Genomic_DNA"/>
</dbReference>
<dbReference type="EMBL" id="CAADIA010000001">
    <property type="protein sequence ID" value="VFR19194.1"/>
    <property type="molecule type" value="Genomic_DNA"/>
</dbReference>
<accession>A0A484NZG2</accession>
<dbReference type="AlphaFoldDB" id="A0A484NZG2"/>
<reference evidence="2" key="1">
    <citation type="submission" date="2019-03" db="EMBL/GenBank/DDBJ databases">
        <authorList>
            <person name="Danneels B."/>
        </authorList>
    </citation>
    <scope>NUCLEOTIDE SEQUENCE</scope>
</reference>
<evidence type="ECO:0000313" key="2">
    <source>
        <dbReference type="EMBL" id="VFR19194.1"/>
    </source>
</evidence>
<evidence type="ECO:0000313" key="3">
    <source>
        <dbReference type="EMBL" id="VFR71544.1"/>
    </source>
</evidence>
<protein>
    <submittedName>
        <fullName evidence="2">Uncharacterized protein</fullName>
    </submittedName>
</protein>